<organism evidence="1 2">
    <name type="scientific">Stylosanthes scabra</name>
    <dbReference type="NCBI Taxonomy" id="79078"/>
    <lineage>
        <taxon>Eukaryota</taxon>
        <taxon>Viridiplantae</taxon>
        <taxon>Streptophyta</taxon>
        <taxon>Embryophyta</taxon>
        <taxon>Tracheophyta</taxon>
        <taxon>Spermatophyta</taxon>
        <taxon>Magnoliopsida</taxon>
        <taxon>eudicotyledons</taxon>
        <taxon>Gunneridae</taxon>
        <taxon>Pentapetalae</taxon>
        <taxon>rosids</taxon>
        <taxon>fabids</taxon>
        <taxon>Fabales</taxon>
        <taxon>Fabaceae</taxon>
        <taxon>Papilionoideae</taxon>
        <taxon>50 kb inversion clade</taxon>
        <taxon>dalbergioids sensu lato</taxon>
        <taxon>Dalbergieae</taxon>
        <taxon>Pterocarpus clade</taxon>
        <taxon>Stylosanthes</taxon>
    </lineage>
</organism>
<evidence type="ECO:0000313" key="1">
    <source>
        <dbReference type="EMBL" id="MED6155447.1"/>
    </source>
</evidence>
<name>A0ABU6U2S6_9FABA</name>
<sequence>MAFLLTNSSVNAFESGLVPLADKFISQCIRHASCEFEKVTSSSLSLTPPSLIYAWTPPFTSVFKAALPQVSLALYLLKHTISTQIYKAQRKINVLVLRTVQWKTQSSEKLDLVEFKRTLRRPSKLEPVPEKSDNIYGVRIPNPWILSTDKASKLQ</sequence>
<evidence type="ECO:0000313" key="2">
    <source>
        <dbReference type="Proteomes" id="UP001341840"/>
    </source>
</evidence>
<proteinExistence type="predicted"/>
<keyword evidence="2" id="KW-1185">Reference proteome</keyword>
<dbReference type="EMBL" id="JASCZI010120839">
    <property type="protein sequence ID" value="MED6155447.1"/>
    <property type="molecule type" value="Genomic_DNA"/>
</dbReference>
<gene>
    <name evidence="1" type="ORF">PIB30_005299</name>
</gene>
<dbReference type="Proteomes" id="UP001341840">
    <property type="component" value="Unassembled WGS sequence"/>
</dbReference>
<reference evidence="1 2" key="1">
    <citation type="journal article" date="2023" name="Plants (Basel)">
        <title>Bridging the Gap: Combining Genomics and Transcriptomics Approaches to Understand Stylosanthes scabra, an Orphan Legume from the Brazilian Caatinga.</title>
        <authorList>
            <person name="Ferreira-Neto J.R.C."/>
            <person name="da Silva M.D."/>
            <person name="Binneck E."/>
            <person name="de Melo N.F."/>
            <person name="da Silva R.H."/>
            <person name="de Melo A.L.T.M."/>
            <person name="Pandolfi V."/>
            <person name="Bustamante F.O."/>
            <person name="Brasileiro-Vidal A.C."/>
            <person name="Benko-Iseppon A.M."/>
        </authorList>
    </citation>
    <scope>NUCLEOTIDE SEQUENCE [LARGE SCALE GENOMIC DNA]</scope>
    <source>
        <tissue evidence="1">Leaves</tissue>
    </source>
</reference>
<protein>
    <submittedName>
        <fullName evidence="1">Uncharacterized protein</fullName>
    </submittedName>
</protein>
<comment type="caution">
    <text evidence="1">The sequence shown here is derived from an EMBL/GenBank/DDBJ whole genome shotgun (WGS) entry which is preliminary data.</text>
</comment>
<accession>A0ABU6U2S6</accession>